<dbReference type="GO" id="GO:0005315">
    <property type="term" value="F:phosphate transmembrane transporter activity"/>
    <property type="evidence" value="ECO:0007669"/>
    <property type="project" value="InterPro"/>
</dbReference>
<organism evidence="7">
    <name type="scientific">Virus NIOZ-UU159</name>
    <dbReference type="NCBI Taxonomy" id="2763270"/>
    <lineage>
        <taxon>Viruses</taxon>
    </lineage>
</organism>
<reference evidence="7" key="1">
    <citation type="submission" date="2020-08" db="EMBL/GenBank/DDBJ databases">
        <title>Bridging the membrane lipid divide: bacteria of the FCB group superphylum have the potential to synthesize archaeal ether lipids.</title>
        <authorList>
            <person name="Villanueva L."/>
            <person name="von Meijenfeldt F.A.B."/>
            <person name="Westbye A.B."/>
            <person name="Yadav S."/>
            <person name="Hopmans E.C."/>
            <person name="Dutilh B.E."/>
            <person name="Sinninghe Damste J.S."/>
        </authorList>
    </citation>
    <scope>NUCLEOTIDE SEQUENCE</scope>
    <source>
        <strain evidence="7">NIOZ-UU159</strain>
    </source>
</reference>
<feature type="transmembrane region" description="Helical" evidence="6">
    <location>
        <begin position="45"/>
        <end position="65"/>
    </location>
</feature>
<keyword evidence="5 6" id="KW-0472">Membrane</keyword>
<name>A0A7S9SV85_9VIRU</name>
<evidence type="ECO:0000256" key="6">
    <source>
        <dbReference type="SAM" id="Phobius"/>
    </source>
</evidence>
<protein>
    <submittedName>
        <fullName evidence="7">Phosphate transporter family protein</fullName>
    </submittedName>
</protein>
<keyword evidence="2" id="KW-0813">Transport</keyword>
<accession>A0A7S9SV85</accession>
<keyword evidence="4 6" id="KW-1133">Transmembrane helix</keyword>
<keyword evidence="3 6" id="KW-0812">Transmembrane</keyword>
<feature type="transmembrane region" description="Helical" evidence="6">
    <location>
        <begin position="372"/>
        <end position="392"/>
    </location>
</feature>
<evidence type="ECO:0000256" key="1">
    <source>
        <dbReference type="ARBA" id="ARBA00004141"/>
    </source>
</evidence>
<sequence>MNQYAWIVYMGGIFSFIASMGIGANDVANSFATSVGAKSLTIKQAVILACIFETGGAILMGSHVSETIRKGIADYECFQNDPYTLMYGCMWVCFSVASWLFTASYLEMPVSTTHSCIGGMIGMTIAIKGSNCVIWYTPKNTFPYVGGVLGMVLSWFISPLLSGLISSSLYGIIRITILRKKYENKYIFYAFPLLVGITMLLNSFFIFYKGAKGIGLDDTPLGAIVGISFGIGILSGLLTIPVLPKIYNSINNKHKNAKIQVTDLETNSTEIVELKNDNLTTLYDKIINIDINTFDKVEDKDLDIINALSKNAEEFDQRTEDFFKYLQIFSASCAAFSHGANDVANAVGPFAAILTIYWEGDVRKNSIMDNNAYWILSLGGVGISLGLLLYGYRIIRAIGFKLCKITPSRGTIIELSAALVTILGSRLKIPLSTTHCQVGATCGIGLLESSWKDNVSGVNKKIIYKTIFGWIVTCVFVGIFTGILTAQGIYAPILNN</sequence>
<feature type="transmembrane region" description="Helical" evidence="6">
    <location>
        <begin position="467"/>
        <end position="490"/>
    </location>
</feature>
<feature type="transmembrane region" description="Helical" evidence="6">
    <location>
        <begin position="6"/>
        <end position="24"/>
    </location>
</feature>
<feature type="transmembrane region" description="Helical" evidence="6">
    <location>
        <begin position="85"/>
        <end position="105"/>
    </location>
</feature>
<proteinExistence type="predicted"/>
<feature type="transmembrane region" description="Helical" evidence="6">
    <location>
        <begin position="117"/>
        <end position="136"/>
    </location>
</feature>
<feature type="transmembrane region" description="Helical" evidence="6">
    <location>
        <begin position="343"/>
        <end position="360"/>
    </location>
</feature>
<gene>
    <name evidence="7" type="ORF">NIOZUU159_00377</name>
</gene>
<evidence type="ECO:0000256" key="2">
    <source>
        <dbReference type="ARBA" id="ARBA00022448"/>
    </source>
</evidence>
<dbReference type="GO" id="GO:0035435">
    <property type="term" value="P:phosphate ion transmembrane transport"/>
    <property type="evidence" value="ECO:0007669"/>
    <property type="project" value="TreeGrafter"/>
</dbReference>
<dbReference type="EMBL" id="MW030612">
    <property type="protein sequence ID" value="QPI16880.1"/>
    <property type="molecule type" value="Genomic_DNA"/>
</dbReference>
<feature type="transmembrane region" description="Helical" evidence="6">
    <location>
        <begin position="220"/>
        <end position="243"/>
    </location>
</feature>
<dbReference type="GO" id="GO:0016020">
    <property type="term" value="C:membrane"/>
    <property type="evidence" value="ECO:0007669"/>
    <property type="project" value="UniProtKB-SubCell"/>
</dbReference>
<dbReference type="Pfam" id="PF01384">
    <property type="entry name" value="PHO4"/>
    <property type="match status" value="1"/>
</dbReference>
<feature type="transmembrane region" description="Helical" evidence="6">
    <location>
        <begin position="186"/>
        <end position="208"/>
    </location>
</feature>
<dbReference type="PANTHER" id="PTHR11101:SF96">
    <property type="entry name" value="PHOSPHATE TRANSPORTER"/>
    <property type="match status" value="1"/>
</dbReference>
<comment type="subcellular location">
    <subcellularLocation>
        <location evidence="1">Membrane</location>
        <topology evidence="1">Multi-pass membrane protein</topology>
    </subcellularLocation>
</comment>
<evidence type="ECO:0000313" key="7">
    <source>
        <dbReference type="EMBL" id="QPI16880.1"/>
    </source>
</evidence>
<evidence type="ECO:0000256" key="3">
    <source>
        <dbReference type="ARBA" id="ARBA00022692"/>
    </source>
</evidence>
<evidence type="ECO:0000256" key="5">
    <source>
        <dbReference type="ARBA" id="ARBA00023136"/>
    </source>
</evidence>
<evidence type="ECO:0000256" key="4">
    <source>
        <dbReference type="ARBA" id="ARBA00022989"/>
    </source>
</evidence>
<dbReference type="InterPro" id="IPR001204">
    <property type="entry name" value="Phos_transporter"/>
</dbReference>
<feature type="transmembrane region" description="Helical" evidence="6">
    <location>
        <begin position="142"/>
        <end position="165"/>
    </location>
</feature>
<dbReference type="PANTHER" id="PTHR11101">
    <property type="entry name" value="PHOSPHATE TRANSPORTER"/>
    <property type="match status" value="1"/>
</dbReference>